<dbReference type="KEGG" id="vg:7804683"/>
<accession>C3TWS5</accession>
<dbReference type="GO" id="GO:0019058">
    <property type="term" value="P:viral life cycle"/>
    <property type="evidence" value="ECO:0007669"/>
    <property type="project" value="InterPro"/>
</dbReference>
<evidence type="ECO:0000313" key="3">
    <source>
        <dbReference type="EMBL" id="ACO53467.1"/>
    </source>
</evidence>
<organism evidence="3 4">
    <name type="scientific">Euproctis pseudoconspersa nucleopolyhedrovirus</name>
    <dbReference type="NCBI Taxonomy" id="307467"/>
    <lineage>
        <taxon>Viruses</taxon>
        <taxon>Viruses incertae sedis</taxon>
        <taxon>Naldaviricetes</taxon>
        <taxon>Lefavirales</taxon>
        <taxon>Baculoviridae</taxon>
        <taxon>Alphabaculovirus</taxon>
        <taxon>Alphabaculovirus eupseudoconspersae</taxon>
    </lineage>
</organism>
<dbReference type="Pfam" id="PF04583">
    <property type="entry name" value="Baculo_p74"/>
    <property type="match status" value="1"/>
</dbReference>
<keyword evidence="4" id="KW-1185">Reference proteome</keyword>
<sequence>MATLTAVDFANASRYAAHQHRLRFIRRWRNKMPHILIDYEIRPATNDDYYVSPKLSRKAVAVKLTFSERGCNSMSCYPFSETAPADYNTPFGYTQTSDVTVAYAQPACYNLDRAAATREGAENEVQAPELRYAADKCVLMDTMSKLYMNAPYFRTDEHLIKGVDDVPGFNVTPNSDPLFPEMFTGRFNEAYCRRFGRSLAANGGCSLQWWEHIIGFVLGDTIYVTFKLMANNVFSELRNFDYTKPSPELPAKPPRVDSSAAVAAWRSVRDTFVDLELEKQFDEYETLDDLGIDHNTKLIYTAERGYSKTPFLRRAEYRTPKRSAYENDVVKFETTDEEIEQIIMQFLEDWSMLIGIWVSFGFDNVMDALKFALKKINSALIPSLKRMMLTTSRRVTAKLLGETYKAAVVHMFSRLAIKTVSAVAKALTKIAILASSVVGILLIALTITDLIFAIWDPFGYSNMFPRQFPEDLARSFLSAYFESMGETRDIVEFLPEYFDDLVEEDDTATLESLLDILDYVADLEINSNGQMLYLDEGDVVDDIDETTLLGNALSANSMYTKLDFWQYTHRHNDILFANAQFENVDEIANKIMAALWIAGASFVLIHNEPQNRNFTFLFIVFILLAVYLIIKNSLNYYLKLRQYTDKLQTAWYTNLYT</sequence>
<feature type="domain" description="Baculoviridae p74 N-terminal" evidence="2">
    <location>
        <begin position="5"/>
        <end position="306"/>
    </location>
</feature>
<evidence type="ECO:0000256" key="1">
    <source>
        <dbReference type="SAM" id="Phobius"/>
    </source>
</evidence>
<evidence type="ECO:0000313" key="4">
    <source>
        <dbReference type="Proteomes" id="UP000203846"/>
    </source>
</evidence>
<keyword evidence="1" id="KW-1133">Transmembrane helix</keyword>
<reference evidence="3 4" key="1">
    <citation type="journal article" date="2009" name="Virus Genes">
        <title>Morphology and genome of Euproctis pseudoconspersa nucleopolyhedrovirus.</title>
        <authorList>
            <person name="Tang X.D."/>
            <person name="Xiao Q."/>
            <person name="Ma X.C."/>
            <person name="Zhu Z.R."/>
            <person name="Zhang C.X."/>
        </authorList>
    </citation>
    <scope>NUCLEOTIDE SEQUENCE [LARGE SCALE GENOMIC DNA]</scope>
    <source>
        <strain evidence="3 4">Hangzhou</strain>
    </source>
</reference>
<dbReference type="OrthoDB" id="2848at10239"/>
<dbReference type="InterPro" id="IPR013613">
    <property type="entry name" value="Baculo_p74_N"/>
</dbReference>
<feature type="transmembrane region" description="Helical" evidence="1">
    <location>
        <begin position="430"/>
        <end position="455"/>
    </location>
</feature>
<feature type="transmembrane region" description="Helical" evidence="1">
    <location>
        <begin position="613"/>
        <end position="630"/>
    </location>
</feature>
<dbReference type="Pfam" id="PF08404">
    <property type="entry name" value="Baculo_p74_N"/>
    <property type="match status" value="1"/>
</dbReference>
<evidence type="ECO:0000259" key="2">
    <source>
        <dbReference type="Pfam" id="PF08404"/>
    </source>
</evidence>
<dbReference type="Proteomes" id="UP000203846">
    <property type="component" value="Segment"/>
</dbReference>
<feature type="transmembrane region" description="Helical" evidence="1">
    <location>
        <begin position="587"/>
        <end position="607"/>
    </location>
</feature>
<dbReference type="GeneID" id="7804683"/>
<keyword evidence="1" id="KW-0472">Membrane</keyword>
<protein>
    <submittedName>
        <fullName evidence="3">p74</fullName>
    </submittedName>
</protein>
<keyword evidence="1" id="KW-0812">Transmembrane</keyword>
<dbReference type="RefSeq" id="YP_002854627.1">
    <property type="nucleotide sequence ID" value="NC_012639.1"/>
</dbReference>
<proteinExistence type="predicted"/>
<dbReference type="EMBL" id="FJ227128">
    <property type="protein sequence ID" value="ACO53467.1"/>
    <property type="molecule type" value="Genomic_DNA"/>
</dbReference>
<dbReference type="InterPro" id="IPR007663">
    <property type="entry name" value="Baculo_p74"/>
</dbReference>
<name>C3TWS5_9ABAC</name>